<evidence type="ECO:0000256" key="1">
    <source>
        <dbReference type="ARBA" id="ARBA00035644"/>
    </source>
</evidence>
<keyword evidence="4" id="KW-1185">Reference proteome</keyword>
<dbReference type="InterPro" id="IPR007037">
    <property type="entry name" value="SIP_rossman_dom"/>
</dbReference>
<dbReference type="PROSITE" id="PS51384">
    <property type="entry name" value="FAD_FR"/>
    <property type="match status" value="1"/>
</dbReference>
<protein>
    <submittedName>
        <fullName evidence="3">Vibriobactin utilization protein ViuB</fullName>
    </submittedName>
</protein>
<dbReference type="GO" id="GO:0016491">
    <property type="term" value="F:oxidoreductase activity"/>
    <property type="evidence" value="ECO:0007669"/>
    <property type="project" value="InterPro"/>
</dbReference>
<sequence length="352" mass="38097">MNQMISDATRLVCTDTGRIGIEDPVAFLSRVAAYCETYDLPFEGTRSERLTITTEIGAIDMRASRDGLSVDLAAPNDGALHMLRETVATQLDLLDPARVSMLGWHGDIAHGRFPPNFRLATVLSVTALGRSFWRLEVDGDDLTPFAHGGLHLRLALPTRGASAAWPILNQRGRTEWPSPDDLHVAVYTVRSIDPVTSRTVIDIFRHAGGRTCDWISAARSGEEIGMIGPGGGWYPDADHLVIAGDETALPAIARILDHAAPDTTGTAIVEVNGAFDYPPLTVPPGMTLRILDRSQGSDLETALAEADLGADGARHVWFAAEKSRAAAVRHDLRARRGVARSESYVTGYWQKG</sequence>
<gene>
    <name evidence="3" type="primary">viuB</name>
    <name evidence="3" type="ORF">PAA8504_01901</name>
</gene>
<dbReference type="Proteomes" id="UP000244912">
    <property type="component" value="Unassembled WGS sequence"/>
</dbReference>
<evidence type="ECO:0000259" key="2">
    <source>
        <dbReference type="PROSITE" id="PS51384"/>
    </source>
</evidence>
<reference evidence="3 4" key="1">
    <citation type="submission" date="2018-03" db="EMBL/GenBank/DDBJ databases">
        <authorList>
            <person name="Keele B.F."/>
        </authorList>
    </citation>
    <scope>NUCLEOTIDE SEQUENCE [LARGE SCALE GENOMIC DNA]</scope>
    <source>
        <strain evidence="3 4">CECT 8504</strain>
    </source>
</reference>
<dbReference type="InterPro" id="IPR013113">
    <property type="entry name" value="SIP_FAD-bd"/>
</dbReference>
<dbReference type="InterPro" id="IPR039261">
    <property type="entry name" value="FNR_nucleotide-bd"/>
</dbReference>
<dbReference type="PANTHER" id="PTHR30157:SF0">
    <property type="entry name" value="NADPH-DEPENDENT FERRIC-CHELATE REDUCTASE"/>
    <property type="match status" value="1"/>
</dbReference>
<dbReference type="PANTHER" id="PTHR30157">
    <property type="entry name" value="FERRIC REDUCTASE, NADPH-DEPENDENT"/>
    <property type="match status" value="1"/>
</dbReference>
<dbReference type="Gene3D" id="3.40.50.80">
    <property type="entry name" value="Nucleotide-binding domain of ferredoxin-NADP reductase (FNR) module"/>
    <property type="match status" value="1"/>
</dbReference>
<accession>A0A2R8BVF7</accession>
<dbReference type="SUPFAM" id="SSF63380">
    <property type="entry name" value="Riboflavin synthase domain-like"/>
    <property type="match status" value="1"/>
</dbReference>
<proteinExistence type="inferred from homology"/>
<dbReference type="CDD" id="cd06193">
    <property type="entry name" value="siderophore_interacting"/>
    <property type="match status" value="1"/>
</dbReference>
<evidence type="ECO:0000313" key="3">
    <source>
        <dbReference type="EMBL" id="SPJ24076.1"/>
    </source>
</evidence>
<dbReference type="InterPro" id="IPR017938">
    <property type="entry name" value="Riboflavin_synthase-like_b-brl"/>
</dbReference>
<dbReference type="InterPro" id="IPR017927">
    <property type="entry name" value="FAD-bd_FR_type"/>
</dbReference>
<dbReference type="RefSeq" id="WP_108893917.1">
    <property type="nucleotide sequence ID" value="NZ_ONZF01000003.1"/>
</dbReference>
<evidence type="ECO:0000313" key="4">
    <source>
        <dbReference type="Proteomes" id="UP000244912"/>
    </source>
</evidence>
<dbReference type="AlphaFoldDB" id="A0A2R8BVF7"/>
<comment type="similarity">
    <text evidence="1">Belongs to the SIP oxidoreductase family.</text>
</comment>
<dbReference type="EMBL" id="ONZF01000003">
    <property type="protein sequence ID" value="SPJ24076.1"/>
    <property type="molecule type" value="Genomic_DNA"/>
</dbReference>
<dbReference type="Gene3D" id="2.40.30.10">
    <property type="entry name" value="Translation factors"/>
    <property type="match status" value="1"/>
</dbReference>
<dbReference type="Pfam" id="PF08021">
    <property type="entry name" value="FAD_binding_9"/>
    <property type="match status" value="1"/>
</dbReference>
<name>A0A2R8BVF7_9RHOB</name>
<organism evidence="3 4">
    <name type="scientific">Palleronia abyssalis</name>
    <dbReference type="NCBI Taxonomy" id="1501240"/>
    <lineage>
        <taxon>Bacteria</taxon>
        <taxon>Pseudomonadati</taxon>
        <taxon>Pseudomonadota</taxon>
        <taxon>Alphaproteobacteria</taxon>
        <taxon>Rhodobacterales</taxon>
        <taxon>Roseobacteraceae</taxon>
        <taxon>Palleronia</taxon>
    </lineage>
</organism>
<dbReference type="OrthoDB" id="9814826at2"/>
<feature type="domain" description="FAD-binding FR-type" evidence="2">
    <location>
        <begin position="115"/>
        <end position="236"/>
    </location>
</feature>
<dbReference type="Pfam" id="PF04954">
    <property type="entry name" value="SIP"/>
    <property type="match status" value="1"/>
</dbReference>
<dbReference type="InterPro" id="IPR039374">
    <property type="entry name" value="SIP_fam"/>
</dbReference>